<reference evidence="1" key="1">
    <citation type="submission" date="2018-12" db="EMBL/GenBank/DDBJ databases">
        <title>Characterization of a N4-like bacteriophage infecting a coral-derived Vibrio strain.</title>
        <authorList>
            <person name="Huang S."/>
        </authorList>
    </citation>
    <scope>NUCLEOTIDE SEQUENCE [LARGE SCALE GENOMIC DNA]</scope>
</reference>
<protein>
    <submittedName>
        <fullName evidence="1">Uncharacterized protein</fullName>
    </submittedName>
</protein>
<sequence>MANISGNLTNPIGTALASKVRIKCLKGSGDVLATAEATITLAAGGAYSFTLGEGDYSIELFSDDQWNEVGTVRMPAGASDGTIQFIIDSYPIPTA</sequence>
<dbReference type="EMBL" id="MK301608">
    <property type="protein sequence ID" value="AZU99653.1"/>
    <property type="molecule type" value="Genomic_DNA"/>
</dbReference>
<evidence type="ECO:0000313" key="1">
    <source>
        <dbReference type="EMBL" id="AZU99653.1"/>
    </source>
</evidence>
<name>A0A3T0IIN8_9CAUD</name>
<proteinExistence type="predicted"/>
<accession>A0A3T0IIN8</accession>
<keyword evidence="2" id="KW-1185">Reference proteome</keyword>
<organism evidence="1">
    <name type="scientific">Vibrio virus vB_VspP_SBP1</name>
    <dbReference type="NCBI Taxonomy" id="2500581"/>
    <lineage>
        <taxon>Viruses</taxon>
        <taxon>Duplodnaviria</taxon>
        <taxon>Heunggongvirae</taxon>
        <taxon>Uroviricota</taxon>
        <taxon>Caudoviricetes</taxon>
        <taxon>Schitoviridae</taxon>
        <taxon>Electravirus</taxon>
        <taxon>Electravirus Sbp1</taxon>
    </lineage>
</organism>
<evidence type="ECO:0000313" key="2">
    <source>
        <dbReference type="Proteomes" id="UP000290131"/>
    </source>
</evidence>
<dbReference type="Proteomes" id="UP000290131">
    <property type="component" value="Segment"/>
</dbReference>
<gene>
    <name evidence="1" type="ORF">SBP1_gp061</name>
</gene>